<dbReference type="InterPro" id="IPR013655">
    <property type="entry name" value="PAS_fold_3"/>
</dbReference>
<dbReference type="Gene3D" id="2.10.70.100">
    <property type="match status" value="1"/>
</dbReference>
<evidence type="ECO:0000313" key="5">
    <source>
        <dbReference type="Proteomes" id="UP000029492"/>
    </source>
</evidence>
<dbReference type="CDD" id="cd00130">
    <property type="entry name" value="PAS"/>
    <property type="match status" value="1"/>
</dbReference>
<dbReference type="PROSITE" id="PS50113">
    <property type="entry name" value="PAC"/>
    <property type="match status" value="1"/>
</dbReference>
<proteinExistence type="predicted"/>
<evidence type="ECO:0000259" key="2">
    <source>
        <dbReference type="PROSITE" id="PS50112"/>
    </source>
</evidence>
<dbReference type="InterPro" id="IPR035965">
    <property type="entry name" value="PAS-like_dom_sf"/>
</dbReference>
<dbReference type="Gene3D" id="3.30.450.20">
    <property type="entry name" value="PAS domain"/>
    <property type="match status" value="1"/>
</dbReference>
<dbReference type="InterPro" id="IPR000700">
    <property type="entry name" value="PAS-assoc_C"/>
</dbReference>
<dbReference type="SMART" id="SM00091">
    <property type="entry name" value="PAS"/>
    <property type="match status" value="1"/>
</dbReference>
<dbReference type="PROSITE" id="PS50112">
    <property type="entry name" value="PAS"/>
    <property type="match status" value="1"/>
</dbReference>
<evidence type="ECO:0000256" key="1">
    <source>
        <dbReference type="SAM" id="MobiDB-lite"/>
    </source>
</evidence>
<feature type="region of interest" description="Disordered" evidence="1">
    <location>
        <begin position="163"/>
        <end position="258"/>
    </location>
</feature>
<keyword evidence="4" id="KW-0418">Kinase</keyword>
<dbReference type="Proteomes" id="UP000029492">
    <property type="component" value="Chromosome"/>
</dbReference>
<evidence type="ECO:0000313" key="4">
    <source>
        <dbReference type="EMBL" id="AIQ88059.1"/>
    </source>
</evidence>
<gene>
    <name evidence="4" type="ORF">MOC_0304</name>
</gene>
<dbReference type="InterPro" id="IPR013767">
    <property type="entry name" value="PAS_fold"/>
</dbReference>
<organism evidence="4 5">
    <name type="scientific">Methylobacterium oryzae CBMB20</name>
    <dbReference type="NCBI Taxonomy" id="693986"/>
    <lineage>
        <taxon>Bacteria</taxon>
        <taxon>Pseudomonadati</taxon>
        <taxon>Pseudomonadota</taxon>
        <taxon>Alphaproteobacteria</taxon>
        <taxon>Hyphomicrobiales</taxon>
        <taxon>Methylobacteriaceae</taxon>
        <taxon>Methylobacterium</taxon>
    </lineage>
</organism>
<accession>A0A089Q0B6</accession>
<dbReference type="InterPro" id="IPR000014">
    <property type="entry name" value="PAS"/>
</dbReference>
<protein>
    <submittedName>
        <fullName evidence="4">PAS/PAC sensor hybrid histidine kinase</fullName>
    </submittedName>
</protein>
<dbReference type="GO" id="GO:0006355">
    <property type="term" value="P:regulation of DNA-templated transcription"/>
    <property type="evidence" value="ECO:0007669"/>
    <property type="project" value="InterPro"/>
</dbReference>
<dbReference type="EMBL" id="CP003811">
    <property type="protein sequence ID" value="AIQ88059.1"/>
    <property type="molecule type" value="Genomic_DNA"/>
</dbReference>
<dbReference type="HOGENOM" id="CLU_1076928_0_0_5"/>
<sequence>MFGVRRAHSTDLAAFEALLYSNNRLARADTIARVRCSGGIYGVDYRIVHPGGQIRRLRSRGRVQVDEEGQPVRHRGVVFDIDAYKRAEEEQKTVEAQVRTREARLYAIPDTMTEGMIVVDERGIIPSFNPAAERIFGYRSAEIVGRKISLVLPEPDRDRSYAACRHGDGAGRSVARGRGDEARGLRLQRETVRRESPYTTFARHPGTRLRDRDGVEHAASAHPPDRRVRATRSGPLGRRGHQPGNRSRARLQPAPGRD</sequence>
<dbReference type="AlphaFoldDB" id="A0A089Q0B6"/>
<feature type="domain" description="PAC" evidence="3">
    <location>
        <begin position="41"/>
        <end position="93"/>
    </location>
</feature>
<evidence type="ECO:0000259" key="3">
    <source>
        <dbReference type="PROSITE" id="PS50113"/>
    </source>
</evidence>
<dbReference type="GO" id="GO:0016301">
    <property type="term" value="F:kinase activity"/>
    <property type="evidence" value="ECO:0007669"/>
    <property type="project" value="UniProtKB-KW"/>
</dbReference>
<dbReference type="SUPFAM" id="SSF55785">
    <property type="entry name" value="PYP-like sensor domain (PAS domain)"/>
    <property type="match status" value="2"/>
</dbReference>
<keyword evidence="5" id="KW-1185">Reference proteome</keyword>
<dbReference type="eggNOG" id="COG3829">
    <property type="taxonomic scope" value="Bacteria"/>
</dbReference>
<dbReference type="STRING" id="693986.MOC_0304"/>
<feature type="domain" description="PAS" evidence="2">
    <location>
        <begin position="101"/>
        <end position="154"/>
    </location>
</feature>
<reference evidence="4 5" key="1">
    <citation type="journal article" date="2014" name="PLoS ONE">
        <title>Genome Information of Methylobacterium oryzae, a Plant-Probiotic Methylotroph in the Phyllosphere.</title>
        <authorList>
            <person name="Kwak M.J."/>
            <person name="Jeong H."/>
            <person name="Madhaiyan M."/>
            <person name="Lee Y."/>
            <person name="Sa T.M."/>
            <person name="Oh T.K."/>
            <person name="Kim J.F."/>
        </authorList>
    </citation>
    <scope>NUCLEOTIDE SEQUENCE [LARGE SCALE GENOMIC DNA]</scope>
    <source>
        <strain evidence="4 5">CBMB20</strain>
    </source>
</reference>
<feature type="compositionally biased region" description="Basic and acidic residues" evidence="1">
    <location>
        <begin position="177"/>
        <end position="196"/>
    </location>
</feature>
<dbReference type="Pfam" id="PF08447">
    <property type="entry name" value="PAS_3"/>
    <property type="match status" value="1"/>
</dbReference>
<dbReference type="KEGG" id="mor:MOC_0304"/>
<name>A0A089Q0B6_9HYPH</name>
<keyword evidence="4" id="KW-0808">Transferase</keyword>
<dbReference type="NCBIfam" id="TIGR00229">
    <property type="entry name" value="sensory_box"/>
    <property type="match status" value="1"/>
</dbReference>
<dbReference type="Pfam" id="PF00989">
    <property type="entry name" value="PAS"/>
    <property type="match status" value="1"/>
</dbReference>